<dbReference type="Gene3D" id="1.10.1740.10">
    <property type="match status" value="1"/>
</dbReference>
<reference evidence="1" key="1">
    <citation type="submission" date="2020-09" db="EMBL/GenBank/DDBJ databases">
        <title>Iningainema tapete sp. nov. (Scytonemataceae, Cyanobacteria) from greenhouses in central Florida (USA) produces two types of nodularin with biosynthetic potential for microcystin-LR and anabaenopeptins.</title>
        <authorList>
            <person name="Berthold D.E."/>
            <person name="Lefler F.W."/>
            <person name="Huang I.-S."/>
            <person name="Abdulla H."/>
            <person name="Zimba P.V."/>
            <person name="Laughinghouse H.D. IV."/>
        </authorList>
    </citation>
    <scope>NUCLEOTIDE SEQUENCE</scope>
    <source>
        <strain evidence="1">BLCCT55</strain>
    </source>
</reference>
<dbReference type="Proteomes" id="UP000629098">
    <property type="component" value="Unassembled WGS sequence"/>
</dbReference>
<dbReference type="RefSeq" id="WP_190825599.1">
    <property type="nucleotide sequence ID" value="NZ_CAWPPI010000014.1"/>
</dbReference>
<keyword evidence="2" id="KW-1185">Reference proteome</keyword>
<sequence>MMLNSRELGSNGHSKHITEEQQKELLTRAKEAAASGEPGKMLEFLHRSFVLDGLTRRIALKWRSLSRDEVDDIVAKAVDILYEAIRDGKKVSKLVPYLLKTCEHKACDYYRTRQNEKPVTPDDLEHIADQSSELEDDFDRSTKELDWEEKRSRAIAIARSLIPRLGQHNVQKVMNYILDALSVDCVDISNAEIAEALGLSLDVVRQSKHRGFQRLERIVREEGLAAQMSDVVNLKRDCSEQLDEDEHELV</sequence>
<dbReference type="GO" id="GO:0006352">
    <property type="term" value="P:DNA-templated transcription initiation"/>
    <property type="evidence" value="ECO:0007669"/>
    <property type="project" value="InterPro"/>
</dbReference>
<evidence type="ECO:0000313" key="2">
    <source>
        <dbReference type="Proteomes" id="UP000629098"/>
    </source>
</evidence>
<dbReference type="InterPro" id="IPR013324">
    <property type="entry name" value="RNA_pol_sigma_r3/r4-like"/>
</dbReference>
<dbReference type="GO" id="GO:0003700">
    <property type="term" value="F:DNA-binding transcription factor activity"/>
    <property type="evidence" value="ECO:0007669"/>
    <property type="project" value="InterPro"/>
</dbReference>
<evidence type="ECO:0000313" key="1">
    <source>
        <dbReference type="EMBL" id="MBD2771300.1"/>
    </source>
</evidence>
<dbReference type="SUPFAM" id="SSF88659">
    <property type="entry name" value="Sigma3 and sigma4 domains of RNA polymerase sigma factors"/>
    <property type="match status" value="1"/>
</dbReference>
<dbReference type="EMBL" id="JACXAE010000014">
    <property type="protein sequence ID" value="MBD2771300.1"/>
    <property type="molecule type" value="Genomic_DNA"/>
</dbReference>
<dbReference type="InterPro" id="IPR013325">
    <property type="entry name" value="RNA_pol_sigma_r2"/>
</dbReference>
<comment type="caution">
    <text evidence="1">The sequence shown here is derived from an EMBL/GenBank/DDBJ whole genome shotgun (WGS) entry which is preliminary data.</text>
</comment>
<name>A0A8J7CA97_9CYAN</name>
<dbReference type="SUPFAM" id="SSF88946">
    <property type="entry name" value="Sigma2 domain of RNA polymerase sigma factors"/>
    <property type="match status" value="1"/>
</dbReference>
<gene>
    <name evidence="1" type="ORF">ICL16_03955</name>
</gene>
<protein>
    <submittedName>
        <fullName evidence="1">Sigma-70 family RNA polymerase sigma factor</fullName>
    </submittedName>
</protein>
<accession>A0A8J7CA97</accession>
<proteinExistence type="predicted"/>
<organism evidence="1 2">
    <name type="scientific">Iningainema tapete BLCC-T55</name>
    <dbReference type="NCBI Taxonomy" id="2748662"/>
    <lineage>
        <taxon>Bacteria</taxon>
        <taxon>Bacillati</taxon>
        <taxon>Cyanobacteriota</taxon>
        <taxon>Cyanophyceae</taxon>
        <taxon>Nostocales</taxon>
        <taxon>Scytonemataceae</taxon>
        <taxon>Iningainema tapete</taxon>
    </lineage>
</organism>
<dbReference type="AlphaFoldDB" id="A0A8J7CA97"/>